<dbReference type="GO" id="GO:0005324">
    <property type="term" value="F:long-chain fatty acid transmembrane transporter activity"/>
    <property type="evidence" value="ECO:0007669"/>
    <property type="project" value="TreeGrafter"/>
</dbReference>
<dbReference type="PANTHER" id="PTHR11384:SF59">
    <property type="entry name" value="LYSOSOMAL COBALAMIN TRANSPORTER ABCD4"/>
    <property type="match status" value="1"/>
</dbReference>
<evidence type="ECO:0000256" key="4">
    <source>
        <dbReference type="ARBA" id="ARBA00023136"/>
    </source>
</evidence>
<dbReference type="GO" id="GO:0005524">
    <property type="term" value="F:ATP binding"/>
    <property type="evidence" value="ECO:0007669"/>
    <property type="project" value="TreeGrafter"/>
</dbReference>
<reference evidence="6 7" key="1">
    <citation type="submission" date="2008-07" db="EMBL/GenBank/DDBJ databases">
        <authorList>
            <person name="El-Sayed N."/>
            <person name="Caler E."/>
            <person name="Inman J."/>
            <person name="Amedeo P."/>
            <person name="Hass B."/>
            <person name="Wortman J."/>
        </authorList>
    </citation>
    <scope>NUCLEOTIDE SEQUENCE [LARGE SCALE GENOMIC DNA]</scope>
    <source>
        <strain evidence="7">ATCC 50983 / TXsc</strain>
    </source>
</reference>
<evidence type="ECO:0000256" key="5">
    <source>
        <dbReference type="SAM" id="MobiDB-lite"/>
    </source>
</evidence>
<dbReference type="GO" id="GO:0042760">
    <property type="term" value="P:very long-chain fatty acid catabolic process"/>
    <property type="evidence" value="ECO:0007669"/>
    <property type="project" value="TreeGrafter"/>
</dbReference>
<dbReference type="Gene3D" id="3.40.50.300">
    <property type="entry name" value="P-loop containing nucleotide triphosphate hydrolases"/>
    <property type="match status" value="1"/>
</dbReference>
<dbReference type="GO" id="GO:0005778">
    <property type="term" value="C:peroxisomal membrane"/>
    <property type="evidence" value="ECO:0007669"/>
    <property type="project" value="TreeGrafter"/>
</dbReference>
<keyword evidence="1" id="KW-0813">Transport</keyword>
<dbReference type="InParanoid" id="C5KBI9"/>
<evidence type="ECO:0008006" key="8">
    <source>
        <dbReference type="Google" id="ProtNLM"/>
    </source>
</evidence>
<name>C5KBI9_PERM5</name>
<evidence type="ECO:0000256" key="1">
    <source>
        <dbReference type="ARBA" id="ARBA00022448"/>
    </source>
</evidence>
<keyword evidence="7" id="KW-1185">Reference proteome</keyword>
<dbReference type="GO" id="GO:0015910">
    <property type="term" value="P:long-chain fatty acid import into peroxisome"/>
    <property type="evidence" value="ECO:0007669"/>
    <property type="project" value="TreeGrafter"/>
</dbReference>
<dbReference type="RefSeq" id="XP_002786358.1">
    <property type="nucleotide sequence ID" value="XM_002786312.1"/>
</dbReference>
<dbReference type="Proteomes" id="UP000007800">
    <property type="component" value="Unassembled WGS sequence"/>
</dbReference>
<accession>C5KBI9</accession>
<organism evidence="7">
    <name type="scientific">Perkinsus marinus (strain ATCC 50983 / TXsc)</name>
    <dbReference type="NCBI Taxonomy" id="423536"/>
    <lineage>
        <taxon>Eukaryota</taxon>
        <taxon>Sar</taxon>
        <taxon>Alveolata</taxon>
        <taxon>Perkinsozoa</taxon>
        <taxon>Perkinsea</taxon>
        <taxon>Perkinsida</taxon>
        <taxon>Perkinsidae</taxon>
        <taxon>Perkinsus</taxon>
    </lineage>
</organism>
<sequence>MPEGTLADLVTYPHRAGADETTLSRVEECLHHVHLSYLVPRQSEGLLTLDEDWENKLSLGEQQRIGMARLFFRSPPWALLDECTSAVALDGEESMYRHLRDEFHCTVLTASQKPWLLNFHSQLLELGTGTGYASWSVTRINDGNGQTDASGLPRRLPDLVYVDKRQPNGVFPQSPVNQEPASVEQLDGKDDGGLYTYDEVFRSYESSPSTERSYESCEDDIRQEEVPTSEPSGVQLSSEMKSAGEVDSQAPSRGSRRDRKSTRRHGRRGGQR</sequence>
<proteinExistence type="predicted"/>
<dbReference type="InterPro" id="IPR050835">
    <property type="entry name" value="ABC_transporter_sub-D"/>
</dbReference>
<evidence type="ECO:0000256" key="2">
    <source>
        <dbReference type="ARBA" id="ARBA00022692"/>
    </source>
</evidence>
<gene>
    <name evidence="6" type="ORF">Pmar_PMAR021298</name>
</gene>
<feature type="region of interest" description="Disordered" evidence="5">
    <location>
        <begin position="165"/>
        <end position="272"/>
    </location>
</feature>
<evidence type="ECO:0000313" key="7">
    <source>
        <dbReference type="Proteomes" id="UP000007800"/>
    </source>
</evidence>
<dbReference type="InterPro" id="IPR027417">
    <property type="entry name" value="P-loop_NTPase"/>
</dbReference>
<evidence type="ECO:0000313" key="6">
    <source>
        <dbReference type="EMBL" id="EER18154.1"/>
    </source>
</evidence>
<feature type="compositionally biased region" description="Polar residues" evidence="5">
    <location>
        <begin position="229"/>
        <end position="240"/>
    </location>
</feature>
<feature type="compositionally biased region" description="Basic and acidic residues" evidence="5">
    <location>
        <begin position="212"/>
        <end position="225"/>
    </location>
</feature>
<protein>
    <recommendedName>
        <fullName evidence="8">ABC transporter domain-containing protein</fullName>
    </recommendedName>
</protein>
<feature type="compositionally biased region" description="Basic residues" evidence="5">
    <location>
        <begin position="254"/>
        <end position="272"/>
    </location>
</feature>
<dbReference type="SUPFAM" id="SSF52540">
    <property type="entry name" value="P-loop containing nucleoside triphosphate hydrolases"/>
    <property type="match status" value="1"/>
</dbReference>
<dbReference type="EMBL" id="GG671866">
    <property type="protein sequence ID" value="EER18154.1"/>
    <property type="molecule type" value="Genomic_DNA"/>
</dbReference>
<dbReference type="PANTHER" id="PTHR11384">
    <property type="entry name" value="ATP-BINDING CASSETTE, SUB-FAMILY D MEMBER"/>
    <property type="match status" value="1"/>
</dbReference>
<evidence type="ECO:0000256" key="3">
    <source>
        <dbReference type="ARBA" id="ARBA00022989"/>
    </source>
</evidence>
<keyword evidence="2" id="KW-0812">Transmembrane</keyword>
<keyword evidence="4" id="KW-0472">Membrane</keyword>
<dbReference type="GO" id="GO:0042626">
    <property type="term" value="F:ATPase-coupled transmembrane transporter activity"/>
    <property type="evidence" value="ECO:0007669"/>
    <property type="project" value="TreeGrafter"/>
</dbReference>
<dbReference type="GO" id="GO:0007031">
    <property type="term" value="P:peroxisome organization"/>
    <property type="evidence" value="ECO:0007669"/>
    <property type="project" value="TreeGrafter"/>
</dbReference>
<dbReference type="AlphaFoldDB" id="C5KBI9"/>
<dbReference type="GO" id="GO:0006635">
    <property type="term" value="P:fatty acid beta-oxidation"/>
    <property type="evidence" value="ECO:0007669"/>
    <property type="project" value="TreeGrafter"/>
</dbReference>
<keyword evidence="3" id="KW-1133">Transmembrane helix</keyword>
<dbReference type="GeneID" id="9048726"/>
<dbReference type="OrthoDB" id="430681at2759"/>